<dbReference type="PANTHER" id="PTHR11741">
    <property type="entry name" value="ELONGATION FACTOR TS"/>
    <property type="match status" value="1"/>
</dbReference>
<evidence type="ECO:0000256" key="3">
    <source>
        <dbReference type="ARBA" id="ARBA00022768"/>
    </source>
</evidence>
<dbReference type="Gene3D" id="3.30.479.20">
    <property type="entry name" value="Elongation factor Ts, dimerisation domain"/>
    <property type="match status" value="1"/>
</dbReference>
<evidence type="ECO:0000313" key="8">
    <source>
        <dbReference type="Proteomes" id="UP000178510"/>
    </source>
</evidence>
<evidence type="ECO:0000256" key="1">
    <source>
        <dbReference type="ARBA" id="ARBA00005532"/>
    </source>
</evidence>
<dbReference type="FunFam" id="1.10.8.10:FF:000001">
    <property type="entry name" value="Elongation factor Ts"/>
    <property type="match status" value="1"/>
</dbReference>
<dbReference type="PROSITE" id="PS01126">
    <property type="entry name" value="EF_TS_1"/>
    <property type="match status" value="1"/>
</dbReference>
<evidence type="ECO:0000256" key="5">
    <source>
        <dbReference type="HAMAP-Rule" id="MF_00050"/>
    </source>
</evidence>
<feature type="domain" description="Translation elongation factor EFTs/EF1B dimerisation" evidence="6">
    <location>
        <begin position="21"/>
        <end position="193"/>
    </location>
</feature>
<dbReference type="HAMAP" id="MF_00050">
    <property type="entry name" value="EF_Ts"/>
    <property type="match status" value="1"/>
</dbReference>
<protein>
    <recommendedName>
        <fullName evidence="2 5">Elongation factor Ts</fullName>
        <shortName evidence="5">EF-Ts</shortName>
    </recommendedName>
</protein>
<proteinExistence type="inferred from homology"/>
<dbReference type="GO" id="GO:0005737">
    <property type="term" value="C:cytoplasm"/>
    <property type="evidence" value="ECO:0007669"/>
    <property type="project" value="UniProtKB-SubCell"/>
</dbReference>
<dbReference type="Gene3D" id="1.10.286.20">
    <property type="match status" value="1"/>
</dbReference>
<evidence type="ECO:0000313" key="7">
    <source>
        <dbReference type="EMBL" id="OHA04190.1"/>
    </source>
</evidence>
<comment type="subcellular location">
    <subcellularLocation>
        <location evidence="5">Cytoplasm</location>
    </subcellularLocation>
</comment>
<dbReference type="Proteomes" id="UP000178510">
    <property type="component" value="Unassembled WGS sequence"/>
</dbReference>
<dbReference type="InterPro" id="IPR018101">
    <property type="entry name" value="Transl_elong_Ts_CS"/>
</dbReference>
<accession>A0A1G2KXS5</accession>
<dbReference type="SUPFAM" id="SSF46934">
    <property type="entry name" value="UBA-like"/>
    <property type="match status" value="1"/>
</dbReference>
<name>A0A1G2KXS5_9BACT</name>
<organism evidence="7 8">
    <name type="scientific">Candidatus Sungbacteria bacterium RIFCSPHIGHO2_02_FULL_52_23</name>
    <dbReference type="NCBI Taxonomy" id="1802274"/>
    <lineage>
        <taxon>Bacteria</taxon>
        <taxon>Candidatus Sungiibacteriota</taxon>
    </lineage>
</organism>
<keyword evidence="4 5" id="KW-0648">Protein biosynthesis</keyword>
<dbReference type="EMBL" id="MHQM01000010">
    <property type="protein sequence ID" value="OHA04190.1"/>
    <property type="molecule type" value="Genomic_DNA"/>
</dbReference>
<reference evidence="7 8" key="1">
    <citation type="journal article" date="2016" name="Nat. Commun.">
        <title>Thousands of microbial genomes shed light on interconnected biogeochemical processes in an aquifer system.</title>
        <authorList>
            <person name="Anantharaman K."/>
            <person name="Brown C.T."/>
            <person name="Hug L.A."/>
            <person name="Sharon I."/>
            <person name="Castelle C.J."/>
            <person name="Probst A.J."/>
            <person name="Thomas B.C."/>
            <person name="Singh A."/>
            <person name="Wilkins M.J."/>
            <person name="Karaoz U."/>
            <person name="Brodie E.L."/>
            <person name="Williams K.H."/>
            <person name="Hubbard S.S."/>
            <person name="Banfield J.F."/>
        </authorList>
    </citation>
    <scope>NUCLEOTIDE SEQUENCE [LARGE SCALE GENOMIC DNA]</scope>
</reference>
<keyword evidence="5" id="KW-0963">Cytoplasm</keyword>
<dbReference type="GO" id="GO:0003746">
    <property type="term" value="F:translation elongation factor activity"/>
    <property type="evidence" value="ECO:0007669"/>
    <property type="project" value="UniProtKB-UniRule"/>
</dbReference>
<dbReference type="InterPro" id="IPR009060">
    <property type="entry name" value="UBA-like_sf"/>
</dbReference>
<evidence type="ECO:0000256" key="4">
    <source>
        <dbReference type="ARBA" id="ARBA00022917"/>
    </source>
</evidence>
<keyword evidence="3 5" id="KW-0251">Elongation factor</keyword>
<evidence type="ECO:0000259" key="6">
    <source>
        <dbReference type="Pfam" id="PF00889"/>
    </source>
</evidence>
<gene>
    <name evidence="5" type="primary">tsf</name>
    <name evidence="7" type="ORF">A3J58_01175</name>
</gene>
<dbReference type="CDD" id="cd14275">
    <property type="entry name" value="UBA_EF-Ts"/>
    <property type="match status" value="1"/>
</dbReference>
<dbReference type="AlphaFoldDB" id="A0A1G2KXS5"/>
<dbReference type="InterPro" id="IPR001816">
    <property type="entry name" value="Transl_elong_EFTs/EF1B"/>
</dbReference>
<comment type="caution">
    <text evidence="7">The sequence shown here is derived from an EMBL/GenBank/DDBJ whole genome shotgun (WGS) entry which is preliminary data.</text>
</comment>
<dbReference type="STRING" id="1802274.A3J58_01175"/>
<dbReference type="PANTHER" id="PTHR11741:SF0">
    <property type="entry name" value="ELONGATION FACTOR TS, MITOCHONDRIAL"/>
    <property type="match status" value="1"/>
</dbReference>
<comment type="similarity">
    <text evidence="1 5">Belongs to the EF-Ts family.</text>
</comment>
<sequence>MISAQQIKELREKTGAGVSDVKKALEESGGDTEKALVIIERKLGSNAGKRAGRETRAGVVDAYIHSNLKIGAMAELFCETDFVARNPDFVALAHDIALHIAAMSPAYLSYDAVPEDIRNAEKKRFEEEALKTDKKAEIQEMIVDGKLKAHFGAMALMEQPFVKDQDKTVGQIVNEAIGRFGENIRVGRFVRLEL</sequence>
<dbReference type="Gene3D" id="1.10.8.10">
    <property type="entry name" value="DNA helicase RuvA subunit, C-terminal domain"/>
    <property type="match status" value="1"/>
</dbReference>
<comment type="function">
    <text evidence="5">Associates with the EF-Tu.GDP complex and induces the exchange of GDP to GTP. It remains bound to the aminoacyl-tRNA.EF-Tu.GTP complex up to the GTP hydrolysis stage on the ribosome.</text>
</comment>
<dbReference type="InterPro" id="IPR036402">
    <property type="entry name" value="EF-Ts_dimer_sf"/>
</dbReference>
<evidence type="ECO:0000256" key="2">
    <source>
        <dbReference type="ARBA" id="ARBA00016956"/>
    </source>
</evidence>
<feature type="region of interest" description="Involved in Mg(2+) ion dislocation from EF-Tu" evidence="5">
    <location>
        <begin position="80"/>
        <end position="83"/>
    </location>
</feature>
<dbReference type="Pfam" id="PF00889">
    <property type="entry name" value="EF_TS"/>
    <property type="match status" value="1"/>
</dbReference>
<dbReference type="SUPFAM" id="SSF54713">
    <property type="entry name" value="Elongation factor Ts (EF-Ts), dimerisation domain"/>
    <property type="match status" value="1"/>
</dbReference>
<dbReference type="InterPro" id="IPR014039">
    <property type="entry name" value="Transl_elong_EFTs/EF1B_dimer"/>
</dbReference>